<gene>
    <name evidence="2" type="ORF">SAMN05443549_11050</name>
</gene>
<keyword evidence="3" id="KW-1185">Reference proteome</keyword>
<dbReference type="CDD" id="cd07246">
    <property type="entry name" value="VOC_like"/>
    <property type="match status" value="1"/>
</dbReference>
<dbReference type="PANTHER" id="PTHR34109">
    <property type="entry name" value="BNAUNNG04460D PROTEIN-RELATED"/>
    <property type="match status" value="1"/>
</dbReference>
<sequence>MAKSHIYPGANSLNAYINIKGCSEAIEFYKKAFGAIEKLRLLMPDGKIAHAELDIEGSLIMMAEENPDWGTKSPETLGGNPLTIGLYVPNVDKSFQRAIDAGAKEYMPLKDEFYGDRVGQVIDPFGYRWMIATHKEDVPQEEMQTRMDKMFAGE</sequence>
<protein>
    <submittedName>
        <fullName evidence="2">PhnB protein</fullName>
    </submittedName>
</protein>
<dbReference type="Pfam" id="PF00903">
    <property type="entry name" value="Glyoxalase"/>
    <property type="match status" value="1"/>
</dbReference>
<name>A0A1M5PH64_9FLAO</name>
<organism evidence="2 3">
    <name type="scientific">Flavobacterium fluvii</name>
    <dbReference type="NCBI Taxonomy" id="468056"/>
    <lineage>
        <taxon>Bacteria</taxon>
        <taxon>Pseudomonadati</taxon>
        <taxon>Bacteroidota</taxon>
        <taxon>Flavobacteriia</taxon>
        <taxon>Flavobacteriales</taxon>
        <taxon>Flavobacteriaceae</taxon>
        <taxon>Flavobacterium</taxon>
    </lineage>
</organism>
<accession>A0A1M5PH64</accession>
<proteinExistence type="predicted"/>
<dbReference type="SUPFAM" id="SSF54593">
    <property type="entry name" value="Glyoxalase/Bleomycin resistance protein/Dihydroxybiphenyl dioxygenase"/>
    <property type="match status" value="1"/>
</dbReference>
<dbReference type="PROSITE" id="PS51819">
    <property type="entry name" value="VOC"/>
    <property type="match status" value="1"/>
</dbReference>
<dbReference type="InterPro" id="IPR004360">
    <property type="entry name" value="Glyas_Fos-R_dOase_dom"/>
</dbReference>
<dbReference type="Proteomes" id="UP000184516">
    <property type="component" value="Unassembled WGS sequence"/>
</dbReference>
<dbReference type="STRING" id="468056.SAMN05443549_11050"/>
<dbReference type="OrthoDB" id="9795306at2"/>
<dbReference type="RefSeq" id="WP_073371921.1">
    <property type="nucleotide sequence ID" value="NZ_FQWB01000010.1"/>
</dbReference>
<evidence type="ECO:0000313" key="3">
    <source>
        <dbReference type="Proteomes" id="UP000184516"/>
    </source>
</evidence>
<dbReference type="InterPro" id="IPR029068">
    <property type="entry name" value="Glyas_Bleomycin-R_OHBP_Dase"/>
</dbReference>
<evidence type="ECO:0000313" key="2">
    <source>
        <dbReference type="EMBL" id="SHH01038.1"/>
    </source>
</evidence>
<dbReference type="EMBL" id="FQWB01000010">
    <property type="protein sequence ID" value="SHH01038.1"/>
    <property type="molecule type" value="Genomic_DNA"/>
</dbReference>
<dbReference type="InterPro" id="IPR037523">
    <property type="entry name" value="VOC_core"/>
</dbReference>
<dbReference type="AlphaFoldDB" id="A0A1M5PH64"/>
<dbReference type="Gene3D" id="3.10.180.10">
    <property type="entry name" value="2,3-Dihydroxybiphenyl 1,2-Dioxygenase, domain 1"/>
    <property type="match status" value="1"/>
</dbReference>
<feature type="domain" description="VOC" evidence="1">
    <location>
        <begin position="9"/>
        <end position="134"/>
    </location>
</feature>
<reference evidence="3" key="1">
    <citation type="submission" date="2016-11" db="EMBL/GenBank/DDBJ databases">
        <authorList>
            <person name="Varghese N."/>
            <person name="Submissions S."/>
        </authorList>
    </citation>
    <scope>NUCLEOTIDE SEQUENCE [LARGE SCALE GENOMIC DNA]</scope>
    <source>
        <strain evidence="3">DSM 19978</strain>
    </source>
</reference>
<evidence type="ECO:0000259" key="1">
    <source>
        <dbReference type="PROSITE" id="PS51819"/>
    </source>
</evidence>
<dbReference type="PANTHER" id="PTHR34109:SF1">
    <property type="entry name" value="VOC DOMAIN-CONTAINING PROTEIN"/>
    <property type="match status" value="1"/>
</dbReference>